<dbReference type="EMBL" id="JAAIKB010000017">
    <property type="protein sequence ID" value="NGM23683.1"/>
    <property type="molecule type" value="Genomic_DNA"/>
</dbReference>
<evidence type="ECO:0000256" key="4">
    <source>
        <dbReference type="ARBA" id="ARBA00022692"/>
    </source>
</evidence>
<feature type="transmembrane region" description="Helical" evidence="7">
    <location>
        <begin position="394"/>
        <end position="415"/>
    </location>
</feature>
<dbReference type="GO" id="GO:0005886">
    <property type="term" value="C:plasma membrane"/>
    <property type="evidence" value="ECO:0007669"/>
    <property type="project" value="UniProtKB-SubCell"/>
</dbReference>
<evidence type="ECO:0000259" key="8">
    <source>
        <dbReference type="Pfam" id="PF06808"/>
    </source>
</evidence>
<evidence type="ECO:0000256" key="1">
    <source>
        <dbReference type="ARBA" id="ARBA00004429"/>
    </source>
</evidence>
<dbReference type="Pfam" id="PF06808">
    <property type="entry name" value="DctM"/>
    <property type="match status" value="1"/>
</dbReference>
<gene>
    <name evidence="9" type="ORF">G3576_26960</name>
</gene>
<evidence type="ECO:0000256" key="5">
    <source>
        <dbReference type="ARBA" id="ARBA00022989"/>
    </source>
</evidence>
<feature type="transmembrane region" description="Helical" evidence="7">
    <location>
        <begin position="306"/>
        <end position="323"/>
    </location>
</feature>
<evidence type="ECO:0000256" key="2">
    <source>
        <dbReference type="ARBA" id="ARBA00022475"/>
    </source>
</evidence>
<comment type="function">
    <text evidence="7">Part of the tripartite ATP-independent periplasmic (TRAP) transport system.</text>
</comment>
<organism evidence="9 10">
    <name type="scientific">Falsiroseomonas algicola</name>
    <dbReference type="NCBI Taxonomy" id="2716930"/>
    <lineage>
        <taxon>Bacteria</taxon>
        <taxon>Pseudomonadati</taxon>
        <taxon>Pseudomonadota</taxon>
        <taxon>Alphaproteobacteria</taxon>
        <taxon>Acetobacterales</taxon>
        <taxon>Roseomonadaceae</taxon>
        <taxon>Falsiroseomonas</taxon>
    </lineage>
</organism>
<evidence type="ECO:0000313" key="9">
    <source>
        <dbReference type="EMBL" id="NGM23683.1"/>
    </source>
</evidence>
<feature type="transmembrane region" description="Helical" evidence="7">
    <location>
        <begin position="266"/>
        <end position="286"/>
    </location>
</feature>
<evidence type="ECO:0000256" key="6">
    <source>
        <dbReference type="ARBA" id="ARBA00023136"/>
    </source>
</evidence>
<evidence type="ECO:0000256" key="3">
    <source>
        <dbReference type="ARBA" id="ARBA00022519"/>
    </source>
</evidence>
<comment type="similarity">
    <text evidence="7">Belongs to the TRAP transporter large permease family.</text>
</comment>
<feature type="transmembrane region" description="Helical" evidence="7">
    <location>
        <begin position="48"/>
        <end position="67"/>
    </location>
</feature>
<keyword evidence="5 7" id="KW-1133">Transmembrane helix</keyword>
<keyword evidence="10" id="KW-1185">Reference proteome</keyword>
<keyword evidence="7" id="KW-0813">Transport</keyword>
<feature type="domain" description="TRAP C4-dicarboxylate transport system permease DctM subunit" evidence="8">
    <location>
        <begin position="2"/>
        <end position="410"/>
    </location>
</feature>
<feature type="transmembrane region" description="Helical" evidence="7">
    <location>
        <begin position="163"/>
        <end position="186"/>
    </location>
</feature>
<evidence type="ECO:0000313" key="10">
    <source>
        <dbReference type="Proteomes" id="UP000475385"/>
    </source>
</evidence>
<comment type="caution">
    <text evidence="9">The sequence shown here is derived from an EMBL/GenBank/DDBJ whole genome shotgun (WGS) entry which is preliminary data.</text>
</comment>
<feature type="transmembrane region" description="Helical" evidence="7">
    <location>
        <begin position="128"/>
        <end position="151"/>
    </location>
</feature>
<dbReference type="InterPro" id="IPR004681">
    <property type="entry name" value="TRAP_DctM"/>
</dbReference>
<feature type="transmembrane region" description="Helical" evidence="7">
    <location>
        <begin position="87"/>
        <end position="116"/>
    </location>
</feature>
<keyword evidence="2" id="KW-1003">Cell membrane</keyword>
<comment type="subunit">
    <text evidence="7">The complex comprises the extracytoplasmic solute receptor protein and the two transmembrane proteins.</text>
</comment>
<dbReference type="AlphaFoldDB" id="A0A6M1LUH5"/>
<reference evidence="9 10" key="1">
    <citation type="submission" date="2020-03" db="EMBL/GenBank/DDBJ databases">
        <title>Roseomonas stagni sp. nov., isolated from pond water in Japan.</title>
        <authorList>
            <person name="Furuhata K."/>
            <person name="Miyamoto H."/>
            <person name="Goto K."/>
        </authorList>
    </citation>
    <scope>NUCLEOTIDE SEQUENCE [LARGE SCALE GENOMIC DNA]</scope>
    <source>
        <strain evidence="9 10">PeD5</strain>
    </source>
</reference>
<dbReference type="InterPro" id="IPR010656">
    <property type="entry name" value="DctM"/>
</dbReference>
<evidence type="ECO:0000256" key="7">
    <source>
        <dbReference type="RuleBase" id="RU369079"/>
    </source>
</evidence>
<name>A0A6M1LUH5_9PROT</name>
<keyword evidence="4 7" id="KW-0812">Transmembrane</keyword>
<dbReference type="GO" id="GO:0022857">
    <property type="term" value="F:transmembrane transporter activity"/>
    <property type="evidence" value="ECO:0007669"/>
    <property type="project" value="UniProtKB-UniRule"/>
</dbReference>
<comment type="subcellular location">
    <subcellularLocation>
        <location evidence="1 7">Cell inner membrane</location>
        <topology evidence="1 7">Multi-pass membrane protein</topology>
    </subcellularLocation>
</comment>
<keyword evidence="3 7" id="KW-0997">Cell inner membrane</keyword>
<dbReference type="PANTHER" id="PTHR33362:SF5">
    <property type="entry name" value="C4-DICARBOXYLATE TRAP TRANSPORTER LARGE PERMEASE PROTEIN DCTM"/>
    <property type="match status" value="1"/>
</dbReference>
<keyword evidence="6 7" id="KW-0472">Membrane</keyword>
<protein>
    <recommendedName>
        <fullName evidence="7">TRAP transporter large permease protein</fullName>
    </recommendedName>
</protein>
<proteinExistence type="inferred from homology"/>
<feature type="transmembrane region" description="Helical" evidence="7">
    <location>
        <begin position="234"/>
        <end position="254"/>
    </location>
</feature>
<sequence>MLTATVLSGAVLGAALGLTGFTILHFFAGGSTRIGVQTVWNTLNEFTLTAIPLFILLGELLVASGLARGVYRAMAPFFGRLPGGLLHTNIAVCTIFGAVSGSSMSVAAAVGSVAYPELKSRGYDRAQTVGTLAAGGTLGLLIPPSLSLLIYGALTDTSIGRLFIAGVLPGLMMAAIFMGWIVFAALRNPAIAPAEKRVAIGEALRGLPAVLPLLVLIVAVLGSLFAGLATPTEAAGVGVAAAAILGFTIGDLTLRGVGVALIGTVRTFAVIAMVFVGALVLAQAISLLGLPQQMLQAVSAWGLSKWVLLLVVVVVYLVLGMFFDGLSMMIMTLPLVFPLLTGVGFDAVWLGVVVTIMIEVGMLTPPVGMNLFVLVGITGGEVKLGDAAVAALPYWIALLLGVFLLCLFPGIALLLPGLAFG</sequence>
<feature type="transmembrane region" description="Helical" evidence="7">
    <location>
        <begin position="207"/>
        <end position="228"/>
    </location>
</feature>
<feature type="transmembrane region" description="Helical" evidence="7">
    <location>
        <begin position="6"/>
        <end position="27"/>
    </location>
</feature>
<accession>A0A6M1LUH5</accession>
<dbReference type="PIRSF" id="PIRSF006066">
    <property type="entry name" value="HI0050"/>
    <property type="match status" value="1"/>
</dbReference>
<dbReference type="Proteomes" id="UP000475385">
    <property type="component" value="Unassembled WGS sequence"/>
</dbReference>
<dbReference type="PANTHER" id="PTHR33362">
    <property type="entry name" value="SIALIC ACID TRAP TRANSPORTER PERMEASE PROTEIN SIAT-RELATED"/>
    <property type="match status" value="1"/>
</dbReference>
<dbReference type="NCBIfam" id="TIGR00786">
    <property type="entry name" value="dctM"/>
    <property type="match status" value="1"/>
</dbReference>
<feature type="transmembrane region" description="Helical" evidence="7">
    <location>
        <begin position="335"/>
        <end position="358"/>
    </location>
</feature>